<feature type="transmembrane region" description="Helical" evidence="1">
    <location>
        <begin position="20"/>
        <end position="49"/>
    </location>
</feature>
<accession>A0ABD6DYQ0</accession>
<evidence type="ECO:0000313" key="3">
    <source>
        <dbReference type="Proteomes" id="UP001597092"/>
    </source>
</evidence>
<comment type="caution">
    <text evidence="2">The sequence shown here is derived from an EMBL/GenBank/DDBJ whole genome shotgun (WGS) entry which is preliminary data.</text>
</comment>
<protein>
    <recommendedName>
        <fullName evidence="4">DUF5518 domain-containing protein</fullName>
    </recommendedName>
</protein>
<keyword evidence="1" id="KW-1133">Transmembrane helix</keyword>
<keyword evidence="1" id="KW-0812">Transmembrane</keyword>
<keyword evidence="3" id="KW-1185">Reference proteome</keyword>
<gene>
    <name evidence="2" type="ORF">ACFSAS_17340</name>
</gene>
<evidence type="ECO:0008006" key="4">
    <source>
        <dbReference type="Google" id="ProtNLM"/>
    </source>
</evidence>
<reference evidence="2 3" key="1">
    <citation type="journal article" date="2019" name="Int. J. Syst. Evol. Microbiol.">
        <title>The Global Catalogue of Microorganisms (GCM) 10K type strain sequencing project: providing services to taxonomists for standard genome sequencing and annotation.</title>
        <authorList>
            <consortium name="The Broad Institute Genomics Platform"/>
            <consortium name="The Broad Institute Genome Sequencing Center for Infectious Disease"/>
            <person name="Wu L."/>
            <person name="Ma J."/>
        </authorList>
    </citation>
    <scope>NUCLEOTIDE SEQUENCE [LARGE SCALE GENOMIC DNA]</scope>
    <source>
        <strain evidence="2 3">CGMCC 1.10387</strain>
    </source>
</reference>
<keyword evidence="1" id="KW-0472">Membrane</keyword>
<feature type="transmembrane region" description="Helical" evidence="1">
    <location>
        <begin position="108"/>
        <end position="131"/>
    </location>
</feature>
<organism evidence="2 3">
    <name type="scientific">Halobellus litoreus</name>
    <dbReference type="NCBI Taxonomy" id="755310"/>
    <lineage>
        <taxon>Archaea</taxon>
        <taxon>Methanobacteriati</taxon>
        <taxon>Methanobacteriota</taxon>
        <taxon>Stenosarchaea group</taxon>
        <taxon>Halobacteria</taxon>
        <taxon>Halobacteriales</taxon>
        <taxon>Haloferacaceae</taxon>
        <taxon>Halobellus</taxon>
    </lineage>
</organism>
<evidence type="ECO:0000256" key="1">
    <source>
        <dbReference type="SAM" id="Phobius"/>
    </source>
</evidence>
<proteinExistence type="predicted"/>
<dbReference type="Proteomes" id="UP001597092">
    <property type="component" value="Unassembled WGS sequence"/>
</dbReference>
<name>A0ABD6DYQ0_9EURY</name>
<dbReference type="RefSeq" id="WP_256305679.1">
    <property type="nucleotide sequence ID" value="NZ_JANHAW010000001.1"/>
</dbReference>
<evidence type="ECO:0000313" key="2">
    <source>
        <dbReference type="EMBL" id="MFD1687361.1"/>
    </source>
</evidence>
<dbReference type="EMBL" id="JBHUDP010000011">
    <property type="protein sequence ID" value="MFD1687361.1"/>
    <property type="molecule type" value="Genomic_DNA"/>
</dbReference>
<dbReference type="AlphaFoldDB" id="A0ABD6DYQ0"/>
<feature type="transmembrane region" description="Helical" evidence="1">
    <location>
        <begin position="70"/>
        <end position="96"/>
    </location>
</feature>
<sequence>MATSVTQSESRGLRASPDVVGAAVIVVLGLLHLFGLQIGGVVGFVVLLVGWPLVGGTVAARLSPVGEERVAGVVAGALAAITTTILVLVLGLFGAWSGFITTTFGVTLWPVTFGVLAVLTIAWSVFGLAGAELSVRLSG</sequence>